<dbReference type="SUPFAM" id="SSF69593">
    <property type="entry name" value="Glycerol-3-phosphate (1)-acyltransferase"/>
    <property type="match status" value="1"/>
</dbReference>
<evidence type="ECO:0000313" key="5">
    <source>
        <dbReference type="Proteomes" id="UP000288812"/>
    </source>
</evidence>
<dbReference type="AlphaFoldDB" id="A0A437S7G6"/>
<name>A0A437S7G6_9FIRM</name>
<dbReference type="Pfam" id="PF01553">
    <property type="entry name" value="Acyltransferase"/>
    <property type="match status" value="1"/>
</dbReference>
<dbReference type="RefSeq" id="WP_127724324.1">
    <property type="nucleotide sequence ID" value="NZ_RLIH01000005.1"/>
</dbReference>
<dbReference type="CDD" id="cd07989">
    <property type="entry name" value="LPLAT_AGPAT-like"/>
    <property type="match status" value="1"/>
</dbReference>
<dbReference type="EMBL" id="RLIH01000005">
    <property type="protein sequence ID" value="RVU54942.1"/>
    <property type="molecule type" value="Genomic_DNA"/>
</dbReference>
<keyword evidence="5" id="KW-1185">Reference proteome</keyword>
<evidence type="ECO:0000313" key="4">
    <source>
        <dbReference type="EMBL" id="RVU54942.1"/>
    </source>
</evidence>
<evidence type="ECO:0000259" key="3">
    <source>
        <dbReference type="SMART" id="SM00563"/>
    </source>
</evidence>
<gene>
    <name evidence="4" type="ORF">EF514_04985</name>
</gene>
<accession>A0A437S7G6</accession>
<dbReference type="PANTHER" id="PTHR10434">
    <property type="entry name" value="1-ACYL-SN-GLYCEROL-3-PHOSPHATE ACYLTRANSFERASE"/>
    <property type="match status" value="1"/>
</dbReference>
<organism evidence="4 5">
    <name type="scientific">Anaerosphaera multitolerans</name>
    <dbReference type="NCBI Taxonomy" id="2487351"/>
    <lineage>
        <taxon>Bacteria</taxon>
        <taxon>Bacillati</taxon>
        <taxon>Bacillota</taxon>
        <taxon>Tissierellia</taxon>
        <taxon>Tissierellales</taxon>
        <taxon>Peptoniphilaceae</taxon>
        <taxon>Anaerosphaera</taxon>
    </lineage>
</organism>
<dbReference type="OrthoDB" id="9803035at2"/>
<evidence type="ECO:0000256" key="2">
    <source>
        <dbReference type="ARBA" id="ARBA00023315"/>
    </source>
</evidence>
<sequence length="192" mass="21991">MLYKFIRTIGFIIFKILYRFEIVDYEKIPMGVPLVICPNHKSNWDPIFVSALIKFQIHWMAKKELWEVPLLGNLISALGAFAVDRDAVDIKAIKTSMRLLKENKAIGIFMEGTRVKEVNYSNAKAGAAVIAHRGSALIVPVYIQGNYFPFKKMKLLIKEPIDIREFPKQTPEQYEKIAVDILKSIYSGVEKN</sequence>
<proteinExistence type="predicted"/>
<dbReference type="GO" id="GO:0003841">
    <property type="term" value="F:1-acylglycerol-3-phosphate O-acyltransferase activity"/>
    <property type="evidence" value="ECO:0007669"/>
    <property type="project" value="TreeGrafter"/>
</dbReference>
<reference evidence="4 5" key="1">
    <citation type="submission" date="2018-11" db="EMBL/GenBank/DDBJ databases">
        <title>Genome sequencing and assembly of Anaerosphaera sp. nov., GS7-6-2.</title>
        <authorList>
            <person name="Rettenmaier R."/>
            <person name="Liebl W."/>
            <person name="Zverlov V."/>
        </authorList>
    </citation>
    <scope>NUCLEOTIDE SEQUENCE [LARGE SCALE GENOMIC DNA]</scope>
    <source>
        <strain evidence="4 5">GS7-6-2</strain>
    </source>
</reference>
<protein>
    <submittedName>
        <fullName evidence="4">1-acyl-sn-glycerol-3-phosphate acyltransferase</fullName>
    </submittedName>
</protein>
<dbReference type="SMART" id="SM00563">
    <property type="entry name" value="PlsC"/>
    <property type="match status" value="1"/>
</dbReference>
<comment type="caution">
    <text evidence="4">The sequence shown here is derived from an EMBL/GenBank/DDBJ whole genome shotgun (WGS) entry which is preliminary data.</text>
</comment>
<dbReference type="InterPro" id="IPR002123">
    <property type="entry name" value="Plipid/glycerol_acylTrfase"/>
</dbReference>
<evidence type="ECO:0000256" key="1">
    <source>
        <dbReference type="ARBA" id="ARBA00022679"/>
    </source>
</evidence>
<keyword evidence="1 4" id="KW-0808">Transferase</keyword>
<dbReference type="Proteomes" id="UP000288812">
    <property type="component" value="Unassembled WGS sequence"/>
</dbReference>
<keyword evidence="2 4" id="KW-0012">Acyltransferase</keyword>
<feature type="domain" description="Phospholipid/glycerol acyltransferase" evidence="3">
    <location>
        <begin position="34"/>
        <end position="146"/>
    </location>
</feature>
<dbReference type="PANTHER" id="PTHR10434:SF11">
    <property type="entry name" value="1-ACYL-SN-GLYCEROL-3-PHOSPHATE ACYLTRANSFERASE"/>
    <property type="match status" value="1"/>
</dbReference>
<dbReference type="GO" id="GO:0006654">
    <property type="term" value="P:phosphatidic acid biosynthetic process"/>
    <property type="evidence" value="ECO:0007669"/>
    <property type="project" value="TreeGrafter"/>
</dbReference>